<keyword evidence="13 17" id="KW-0961">Cell wall biogenesis/degradation</keyword>
<evidence type="ECO:0000259" key="20">
    <source>
        <dbReference type="Pfam" id="PF08245"/>
    </source>
</evidence>
<gene>
    <name evidence="17 21" type="primary">murD</name>
    <name evidence="21" type="ORF">IAA84_09805</name>
</gene>
<keyword evidence="17 18" id="KW-0132">Cell division</keyword>
<dbReference type="Pfam" id="PF21799">
    <property type="entry name" value="MurD-like_N"/>
    <property type="match status" value="1"/>
</dbReference>
<evidence type="ECO:0000313" key="22">
    <source>
        <dbReference type="Proteomes" id="UP000824140"/>
    </source>
</evidence>
<accession>A0A9D1K712</accession>
<dbReference type="GO" id="GO:0008764">
    <property type="term" value="F:UDP-N-acetylmuramoylalanine-D-glutamate ligase activity"/>
    <property type="evidence" value="ECO:0007669"/>
    <property type="project" value="UniProtKB-UniRule"/>
</dbReference>
<evidence type="ECO:0000256" key="11">
    <source>
        <dbReference type="ARBA" id="ARBA00022960"/>
    </source>
</evidence>
<evidence type="ECO:0000256" key="2">
    <source>
        <dbReference type="ARBA" id="ARBA00004496"/>
    </source>
</evidence>
<reference evidence="21" key="2">
    <citation type="journal article" date="2021" name="PeerJ">
        <title>Extensive microbial diversity within the chicken gut microbiome revealed by metagenomics and culture.</title>
        <authorList>
            <person name="Gilroy R."/>
            <person name="Ravi A."/>
            <person name="Getino M."/>
            <person name="Pursley I."/>
            <person name="Horton D.L."/>
            <person name="Alikhan N.F."/>
            <person name="Baker D."/>
            <person name="Gharbi K."/>
            <person name="Hall N."/>
            <person name="Watson M."/>
            <person name="Adriaenssens E.M."/>
            <person name="Foster-Nyarko E."/>
            <person name="Jarju S."/>
            <person name="Secka A."/>
            <person name="Antonio M."/>
            <person name="Oren A."/>
            <person name="Chaudhuri R.R."/>
            <person name="La Ragione R."/>
            <person name="Hildebrand F."/>
            <person name="Pallen M.J."/>
        </authorList>
    </citation>
    <scope>NUCLEOTIDE SEQUENCE</scope>
    <source>
        <strain evidence="21">13766</strain>
    </source>
</reference>
<evidence type="ECO:0000256" key="15">
    <source>
        <dbReference type="ARBA" id="ARBA00032324"/>
    </source>
</evidence>
<dbReference type="SUPFAM" id="SSF53244">
    <property type="entry name" value="MurD-like peptide ligases, peptide-binding domain"/>
    <property type="match status" value="1"/>
</dbReference>
<evidence type="ECO:0000256" key="7">
    <source>
        <dbReference type="ARBA" id="ARBA00022490"/>
    </source>
</evidence>
<dbReference type="SUPFAM" id="SSF53623">
    <property type="entry name" value="MurD-like peptide ligases, catalytic domain"/>
    <property type="match status" value="1"/>
</dbReference>
<evidence type="ECO:0000256" key="3">
    <source>
        <dbReference type="ARBA" id="ARBA00004752"/>
    </source>
</evidence>
<evidence type="ECO:0000256" key="14">
    <source>
        <dbReference type="ARBA" id="ARBA00030398"/>
    </source>
</evidence>
<dbReference type="GO" id="GO:0005737">
    <property type="term" value="C:cytoplasm"/>
    <property type="evidence" value="ECO:0007669"/>
    <property type="project" value="UniProtKB-SubCell"/>
</dbReference>
<comment type="similarity">
    <text evidence="4 17">Belongs to the MurCDEF family.</text>
</comment>
<comment type="function">
    <text evidence="1 17 18">Cell wall formation. Catalyzes the addition of glutamate to the nucleotide precursor UDP-N-acetylmuramoyl-L-alanine (UMA).</text>
</comment>
<comment type="pathway">
    <text evidence="3 17 18">Cell wall biogenesis; peptidoglycan biosynthesis.</text>
</comment>
<evidence type="ECO:0000256" key="9">
    <source>
        <dbReference type="ARBA" id="ARBA00022741"/>
    </source>
</evidence>
<dbReference type="Pfam" id="PF02875">
    <property type="entry name" value="Mur_ligase_C"/>
    <property type="match status" value="1"/>
</dbReference>
<dbReference type="GO" id="GO:0005524">
    <property type="term" value="F:ATP binding"/>
    <property type="evidence" value="ECO:0007669"/>
    <property type="project" value="UniProtKB-UniRule"/>
</dbReference>
<dbReference type="Gene3D" id="3.40.50.720">
    <property type="entry name" value="NAD(P)-binding Rossmann-like Domain"/>
    <property type="match status" value="1"/>
</dbReference>
<dbReference type="Gene3D" id="3.90.190.20">
    <property type="entry name" value="Mur ligase, C-terminal domain"/>
    <property type="match status" value="1"/>
</dbReference>
<keyword evidence="7 17" id="KW-0963">Cytoplasm</keyword>
<dbReference type="EMBL" id="DVJN01000191">
    <property type="protein sequence ID" value="HIS93297.1"/>
    <property type="molecule type" value="Genomic_DNA"/>
</dbReference>
<dbReference type="InterPro" id="IPR005762">
    <property type="entry name" value="MurD"/>
</dbReference>
<evidence type="ECO:0000256" key="10">
    <source>
        <dbReference type="ARBA" id="ARBA00022840"/>
    </source>
</evidence>
<comment type="caution">
    <text evidence="21">The sequence shown here is derived from an EMBL/GenBank/DDBJ whole genome shotgun (WGS) entry which is preliminary data.</text>
</comment>
<evidence type="ECO:0000256" key="12">
    <source>
        <dbReference type="ARBA" id="ARBA00022984"/>
    </source>
</evidence>
<dbReference type="NCBIfam" id="TIGR01087">
    <property type="entry name" value="murD"/>
    <property type="match status" value="1"/>
</dbReference>
<organism evidence="21 22">
    <name type="scientific">Candidatus Alectryocaccomicrobium excrementavium</name>
    <dbReference type="NCBI Taxonomy" id="2840668"/>
    <lineage>
        <taxon>Bacteria</taxon>
        <taxon>Bacillati</taxon>
        <taxon>Bacillota</taxon>
        <taxon>Clostridia</taxon>
        <taxon>Candidatus Alectryocaccomicrobium</taxon>
    </lineage>
</organism>
<feature type="domain" description="Mur ligase central" evidence="20">
    <location>
        <begin position="109"/>
        <end position="287"/>
    </location>
</feature>
<dbReference type="Gene3D" id="3.40.1190.10">
    <property type="entry name" value="Mur-like, catalytic domain"/>
    <property type="match status" value="1"/>
</dbReference>
<reference evidence="21" key="1">
    <citation type="submission" date="2020-10" db="EMBL/GenBank/DDBJ databases">
        <authorList>
            <person name="Gilroy R."/>
        </authorList>
    </citation>
    <scope>NUCLEOTIDE SEQUENCE</scope>
    <source>
        <strain evidence="21">13766</strain>
    </source>
</reference>
<dbReference type="InterPro" id="IPR036615">
    <property type="entry name" value="Mur_ligase_C_dom_sf"/>
</dbReference>
<evidence type="ECO:0000313" key="21">
    <source>
        <dbReference type="EMBL" id="HIS93297.1"/>
    </source>
</evidence>
<dbReference type="GO" id="GO:0008360">
    <property type="term" value="P:regulation of cell shape"/>
    <property type="evidence" value="ECO:0007669"/>
    <property type="project" value="UniProtKB-KW"/>
</dbReference>
<dbReference type="PANTHER" id="PTHR43692">
    <property type="entry name" value="UDP-N-ACETYLMURAMOYLALANINE--D-GLUTAMATE LIGASE"/>
    <property type="match status" value="1"/>
</dbReference>
<keyword evidence="10 17" id="KW-0067">ATP-binding</keyword>
<evidence type="ECO:0000256" key="8">
    <source>
        <dbReference type="ARBA" id="ARBA00022598"/>
    </source>
</evidence>
<dbReference type="PANTHER" id="PTHR43692:SF1">
    <property type="entry name" value="UDP-N-ACETYLMURAMOYLALANINE--D-GLUTAMATE LIGASE"/>
    <property type="match status" value="1"/>
</dbReference>
<evidence type="ECO:0000256" key="18">
    <source>
        <dbReference type="RuleBase" id="RU003664"/>
    </source>
</evidence>
<evidence type="ECO:0000256" key="13">
    <source>
        <dbReference type="ARBA" id="ARBA00023316"/>
    </source>
</evidence>
<dbReference type="InterPro" id="IPR004101">
    <property type="entry name" value="Mur_ligase_C"/>
</dbReference>
<sequence>MKRVLVIGMARSGIAAARLLHEKGDVVVLSDRKNEAEFGNALDELRQENVEFRLGEDAQSLLPGVDLVVISPGVPIEHPAVAKAREMGIEVIGEVELAYRLSMGKVLAITGTNGKTTTTTLLGEICQNAGKHTFVVGNIGAPYAAIAAQTRPDDVIVCELSSFQLESIAKFHPMVSAILNITEDHMNRHKTMERYIELKARVFENQKDGDSVVLNYDDPVLRALASRAMCRVVWFSRTQVPPFGAFVREGTLYFGAPDSARPICSVDEVNIPGPHNLENALAAAACAVQAGIPIAVIRHTLRTFKGVEHRIETVCTRRGVTYINDSKATNPDSTVKAVETMNRPTVLLLGGSEKHSDYSAMCEVIRASGWISNVVVYGDTGEAIAQALARAGYANVHRPENDHDFSAVVHLAASLAQPGGNVLLSPACASFDMFNDFEHRGEAFKRIASALDD</sequence>
<dbReference type="GO" id="GO:0051301">
    <property type="term" value="P:cell division"/>
    <property type="evidence" value="ECO:0007669"/>
    <property type="project" value="UniProtKB-KW"/>
</dbReference>
<dbReference type="Pfam" id="PF08245">
    <property type="entry name" value="Mur_ligase_M"/>
    <property type="match status" value="1"/>
</dbReference>
<keyword evidence="11 17" id="KW-0133">Cell shape</keyword>
<evidence type="ECO:0000256" key="1">
    <source>
        <dbReference type="ARBA" id="ARBA00002734"/>
    </source>
</evidence>
<dbReference type="InterPro" id="IPR013221">
    <property type="entry name" value="Mur_ligase_cen"/>
</dbReference>
<evidence type="ECO:0000256" key="5">
    <source>
        <dbReference type="ARBA" id="ARBA00012212"/>
    </source>
</evidence>
<feature type="domain" description="Mur ligase C-terminal" evidence="19">
    <location>
        <begin position="309"/>
        <end position="428"/>
    </location>
</feature>
<keyword evidence="17 18" id="KW-0131">Cell cycle</keyword>
<evidence type="ECO:0000256" key="4">
    <source>
        <dbReference type="ARBA" id="ARBA00010416"/>
    </source>
</evidence>
<dbReference type="HAMAP" id="MF_00639">
    <property type="entry name" value="MurD"/>
    <property type="match status" value="1"/>
</dbReference>
<evidence type="ECO:0000256" key="16">
    <source>
        <dbReference type="ARBA" id="ARBA00047632"/>
    </source>
</evidence>
<protein>
    <recommendedName>
        <fullName evidence="6 17">UDP-N-acetylmuramoylalanine--D-glutamate ligase</fullName>
        <ecNumber evidence="5 17">6.3.2.9</ecNumber>
    </recommendedName>
    <alternativeName>
        <fullName evidence="15 17">D-glutamic acid-adding enzyme</fullName>
    </alternativeName>
    <alternativeName>
        <fullName evidence="14 17">UDP-N-acetylmuramoyl-L-alanyl-D-glutamate synthetase</fullName>
    </alternativeName>
</protein>
<feature type="binding site" evidence="17">
    <location>
        <begin position="111"/>
        <end position="117"/>
    </location>
    <ligand>
        <name>ATP</name>
        <dbReference type="ChEBI" id="CHEBI:30616"/>
    </ligand>
</feature>
<dbReference type="InterPro" id="IPR036565">
    <property type="entry name" value="Mur-like_cat_sf"/>
</dbReference>
<dbReference type="EC" id="6.3.2.9" evidence="5 17"/>
<dbReference type="AlphaFoldDB" id="A0A9D1K712"/>
<name>A0A9D1K712_9FIRM</name>
<keyword evidence="8 17" id="KW-0436">Ligase</keyword>
<evidence type="ECO:0000256" key="6">
    <source>
        <dbReference type="ARBA" id="ARBA00015655"/>
    </source>
</evidence>
<dbReference type="GO" id="GO:0071555">
    <property type="term" value="P:cell wall organization"/>
    <property type="evidence" value="ECO:0007669"/>
    <property type="project" value="UniProtKB-KW"/>
</dbReference>
<comment type="subcellular location">
    <subcellularLocation>
        <location evidence="2 17 18">Cytoplasm</location>
    </subcellularLocation>
</comment>
<dbReference type="GO" id="GO:0009252">
    <property type="term" value="P:peptidoglycan biosynthetic process"/>
    <property type="evidence" value="ECO:0007669"/>
    <property type="project" value="UniProtKB-UniRule"/>
</dbReference>
<comment type="catalytic activity">
    <reaction evidence="16 17 18">
        <text>UDP-N-acetyl-alpha-D-muramoyl-L-alanine + D-glutamate + ATP = UDP-N-acetyl-alpha-D-muramoyl-L-alanyl-D-glutamate + ADP + phosphate + H(+)</text>
        <dbReference type="Rhea" id="RHEA:16429"/>
        <dbReference type="ChEBI" id="CHEBI:15378"/>
        <dbReference type="ChEBI" id="CHEBI:29986"/>
        <dbReference type="ChEBI" id="CHEBI:30616"/>
        <dbReference type="ChEBI" id="CHEBI:43474"/>
        <dbReference type="ChEBI" id="CHEBI:83898"/>
        <dbReference type="ChEBI" id="CHEBI:83900"/>
        <dbReference type="ChEBI" id="CHEBI:456216"/>
        <dbReference type="EC" id="6.3.2.9"/>
    </reaction>
</comment>
<evidence type="ECO:0000256" key="17">
    <source>
        <dbReference type="HAMAP-Rule" id="MF_00639"/>
    </source>
</evidence>
<evidence type="ECO:0000259" key="19">
    <source>
        <dbReference type="Pfam" id="PF02875"/>
    </source>
</evidence>
<keyword evidence="12 17" id="KW-0573">Peptidoglycan synthesis</keyword>
<dbReference type="Proteomes" id="UP000824140">
    <property type="component" value="Unassembled WGS sequence"/>
</dbReference>
<keyword evidence="9 17" id="KW-0547">Nucleotide-binding</keyword>
<dbReference type="SUPFAM" id="SSF51984">
    <property type="entry name" value="MurCD N-terminal domain"/>
    <property type="match status" value="1"/>
</dbReference>
<proteinExistence type="inferred from homology"/>